<feature type="transmembrane region" description="Helical" evidence="7">
    <location>
        <begin position="58"/>
        <end position="83"/>
    </location>
</feature>
<evidence type="ECO:0000256" key="6">
    <source>
        <dbReference type="ARBA" id="ARBA00023136"/>
    </source>
</evidence>
<dbReference type="GO" id="GO:0055085">
    <property type="term" value="P:transmembrane transport"/>
    <property type="evidence" value="ECO:0007669"/>
    <property type="project" value="InterPro"/>
</dbReference>
<organism evidence="9 10">
    <name type="scientific">Labedaea rhizosphaerae</name>
    <dbReference type="NCBI Taxonomy" id="598644"/>
    <lineage>
        <taxon>Bacteria</taxon>
        <taxon>Bacillati</taxon>
        <taxon>Actinomycetota</taxon>
        <taxon>Actinomycetes</taxon>
        <taxon>Pseudonocardiales</taxon>
        <taxon>Pseudonocardiaceae</taxon>
        <taxon>Labedaea</taxon>
    </lineage>
</organism>
<feature type="transmembrane region" description="Helical" evidence="7">
    <location>
        <begin position="183"/>
        <end position="205"/>
    </location>
</feature>
<keyword evidence="10" id="KW-1185">Reference proteome</keyword>
<evidence type="ECO:0000256" key="7">
    <source>
        <dbReference type="RuleBase" id="RU363032"/>
    </source>
</evidence>
<feature type="transmembrane region" description="Helical" evidence="7">
    <location>
        <begin position="217"/>
        <end position="239"/>
    </location>
</feature>
<dbReference type="InterPro" id="IPR035906">
    <property type="entry name" value="MetI-like_sf"/>
</dbReference>
<proteinExistence type="inferred from homology"/>
<keyword evidence="2 7" id="KW-0813">Transport</keyword>
<dbReference type="Gene3D" id="1.10.3720.10">
    <property type="entry name" value="MetI-like"/>
    <property type="match status" value="1"/>
</dbReference>
<evidence type="ECO:0000259" key="8">
    <source>
        <dbReference type="PROSITE" id="PS50928"/>
    </source>
</evidence>
<dbReference type="RefSeq" id="WP_133847446.1">
    <property type="nucleotide sequence ID" value="NZ_SNXZ01000001.1"/>
</dbReference>
<evidence type="ECO:0000313" key="10">
    <source>
        <dbReference type="Proteomes" id="UP000295444"/>
    </source>
</evidence>
<protein>
    <submittedName>
        <fullName evidence="9">NitT/TauT family transport system permease protein</fullName>
    </submittedName>
</protein>
<feature type="transmembrane region" description="Helical" evidence="7">
    <location>
        <begin position="95"/>
        <end position="114"/>
    </location>
</feature>
<accession>A0A4V3D065</accession>
<evidence type="ECO:0000256" key="3">
    <source>
        <dbReference type="ARBA" id="ARBA00022475"/>
    </source>
</evidence>
<feature type="transmembrane region" description="Helical" evidence="7">
    <location>
        <begin position="120"/>
        <end position="139"/>
    </location>
</feature>
<evidence type="ECO:0000313" key="9">
    <source>
        <dbReference type="EMBL" id="TDQ04565.1"/>
    </source>
</evidence>
<dbReference type="OrthoDB" id="5458199at2"/>
<comment type="caution">
    <text evidence="9">The sequence shown here is derived from an EMBL/GenBank/DDBJ whole genome shotgun (WGS) entry which is preliminary data.</text>
</comment>
<evidence type="ECO:0000256" key="1">
    <source>
        <dbReference type="ARBA" id="ARBA00004651"/>
    </source>
</evidence>
<evidence type="ECO:0000256" key="4">
    <source>
        <dbReference type="ARBA" id="ARBA00022692"/>
    </source>
</evidence>
<keyword evidence="3" id="KW-1003">Cell membrane</keyword>
<dbReference type="PROSITE" id="PS50928">
    <property type="entry name" value="ABC_TM1"/>
    <property type="match status" value="1"/>
</dbReference>
<feature type="domain" description="ABC transmembrane type-1" evidence="8">
    <location>
        <begin position="54"/>
        <end position="240"/>
    </location>
</feature>
<dbReference type="GO" id="GO:0005886">
    <property type="term" value="C:plasma membrane"/>
    <property type="evidence" value="ECO:0007669"/>
    <property type="project" value="UniProtKB-SubCell"/>
</dbReference>
<keyword evidence="6 7" id="KW-0472">Membrane</keyword>
<evidence type="ECO:0000256" key="5">
    <source>
        <dbReference type="ARBA" id="ARBA00022989"/>
    </source>
</evidence>
<dbReference type="Proteomes" id="UP000295444">
    <property type="component" value="Unassembled WGS sequence"/>
</dbReference>
<dbReference type="PANTHER" id="PTHR30151">
    <property type="entry name" value="ALKANE SULFONATE ABC TRANSPORTER-RELATED, MEMBRANE SUBUNIT"/>
    <property type="match status" value="1"/>
</dbReference>
<evidence type="ECO:0000256" key="2">
    <source>
        <dbReference type="ARBA" id="ARBA00022448"/>
    </source>
</evidence>
<reference evidence="9 10" key="1">
    <citation type="submission" date="2019-03" db="EMBL/GenBank/DDBJ databases">
        <title>Genomic Encyclopedia of Type Strains, Phase IV (KMG-IV): sequencing the most valuable type-strain genomes for metagenomic binning, comparative biology and taxonomic classification.</title>
        <authorList>
            <person name="Goeker M."/>
        </authorList>
    </citation>
    <scope>NUCLEOTIDE SEQUENCE [LARGE SCALE GENOMIC DNA]</scope>
    <source>
        <strain evidence="9 10">DSM 45361</strain>
    </source>
</reference>
<dbReference type="Pfam" id="PF00528">
    <property type="entry name" value="BPD_transp_1"/>
    <property type="match status" value="1"/>
</dbReference>
<gene>
    <name evidence="9" type="ORF">EV186_101517</name>
</gene>
<comment type="subcellular location">
    <subcellularLocation>
        <location evidence="1 7">Cell membrane</location>
        <topology evidence="1 7">Multi-pass membrane protein</topology>
    </subcellularLocation>
</comment>
<dbReference type="EMBL" id="SNXZ01000001">
    <property type="protein sequence ID" value="TDQ04565.1"/>
    <property type="molecule type" value="Genomic_DNA"/>
</dbReference>
<dbReference type="PANTHER" id="PTHR30151:SF0">
    <property type="entry name" value="ABC TRANSPORTER PERMEASE PROTEIN MJ0413-RELATED"/>
    <property type="match status" value="1"/>
</dbReference>
<dbReference type="CDD" id="cd06261">
    <property type="entry name" value="TM_PBP2"/>
    <property type="match status" value="1"/>
</dbReference>
<keyword evidence="5 7" id="KW-1133">Transmembrane helix</keyword>
<dbReference type="SUPFAM" id="SSF161098">
    <property type="entry name" value="MetI-like"/>
    <property type="match status" value="1"/>
</dbReference>
<dbReference type="InterPro" id="IPR000515">
    <property type="entry name" value="MetI-like"/>
</dbReference>
<name>A0A4V3D065_LABRH</name>
<dbReference type="AlphaFoldDB" id="A0A4V3D065"/>
<sequence>MRLIRNVAGVVVFLLIWEGFGRSGYLPVDYFPPPTVVAGTLADQFSSPEYLRALVATLLTWLIAFGISVGVAVPVGLVLGSVPFVRDATRSVIEFLRPIPAVAMIPLALVLFGNGPSMKITLAVYAAIWPIMFNVIYALGQVDQQYLDTARSFGLGRVRTTLRVKLPDVLPFAITGFRLSATVALLVIVAIELVNGGSIGIGTYVMQYGENVGHMDIVFAGAVVAGALGVLINSGIALLQRKLVPWGGGTE</sequence>
<keyword evidence="4 7" id="KW-0812">Transmembrane</keyword>
<comment type="similarity">
    <text evidence="7">Belongs to the binding-protein-dependent transport system permease family.</text>
</comment>